<proteinExistence type="predicted"/>
<dbReference type="RefSeq" id="WP_023893655.1">
    <property type="nucleotide sequence ID" value="NC_023030.2"/>
</dbReference>
<dbReference type="eggNOG" id="ENOG5031ZDA">
    <property type="taxonomic scope" value="Bacteria"/>
</dbReference>
<name>A0A0F6CKI4_MYCGL</name>
<evidence type="ECO:0000313" key="2">
    <source>
        <dbReference type="Proteomes" id="UP000018735"/>
    </source>
</evidence>
<dbReference type="HOGENOM" id="CLU_324866_0_0_14"/>
<reference evidence="1 2" key="1">
    <citation type="journal article" date="2011" name="PLoS ONE">
        <title>Core proteome of the minimal cell: comparative proteomics of three mollicute species.</title>
        <authorList>
            <person name="Fisunov G.Y."/>
            <person name="Alexeev D.G."/>
            <person name="Bazaleev N.A."/>
            <person name="Ladygina V.G."/>
            <person name="Galyamina M.A."/>
            <person name="Kondratov I.G."/>
            <person name="Zhukova N.A."/>
            <person name="Serebryakova M.V."/>
            <person name="Demina I.A."/>
            <person name="Govorun V.M."/>
        </authorList>
    </citation>
    <scope>NUCLEOTIDE SEQUENCE [LARGE SCALE GENOMIC DNA]</scope>
    <source>
        <strain evidence="1 2">S6</strain>
    </source>
</reference>
<dbReference type="AlphaFoldDB" id="A0A0F6CKI4"/>
<sequence length="888" mass="100088">MGMKLFKKVLFGASLFGLGIGSIMSGLYFYQRENELDKLSSFEHASNEVISEQENLNGYDPNNPDAFLRENIAFNNHNFSDEKQAASHYLAVENNFVERKLFIGDQFQKDPMTGEIISPDGLKPITDPSFANNNYKPAYLLNDNKYTSVQSEAAIQRIKASERYVKSANGLIYSQSEANNIPNGQAPTTQNQASVDEQLSRFFKDIYYYQFEDVTGNAPRTVDINPLNLIDILKVKNLSVNSLNLKDSPFDLKLYELNNNKSQYAKVDNTALYSKQTISDISTKIYGIITDFLARGLYINVKGTINDNKKPFKIWYGIPYLSISATPSIEYRLPEYLTSDTENINKYQSFSNLESFIDSIQAYTDPNTFRRVFSTLTPVYTAFSKVIANNYAVNYDQASPQGLFGGYQNNLIRTIVHGDGNGIGWSGNVLGNNNVGIYSRPAAKFVNMTISLNVSQNGIQNYRVPTQLVNQLKEKLSAVIPSSSTQKDELIDQLVKAAQSVLTKKIFNGFDINSNTSRADIKTYMSSVILNQLNLELTSALTQSGQTINLNAQNALQGLVNNQFSLNDTLNSKDKMFVIQYNNQPLFGVNILSDENLKSLFLDKYNAEPTSSAIEILAESLKNYTRQFPNRINSLLVNVSNSISYNPTSKEVTLKPLNDANLFVKYSSQNFNLNNLYQELGLKQQNRNIRILNDPADNSNANLDPNGIVGPISTTLFSSLDNVNIKHLVNVYDVLLAWNKDGSIKPTRLAMIFNQTVNPSISSANLIKYRSQIKPEIANVAQKSKDILVLRNWLGDIIFEGTYDKDKWPSDDEIKNVTASVASLMRINPSTRFLYSNNRLTQVNNLHLIYEIRLKNTTKLFDNYQDAFNYIWRVIKVSATKINNQRTN</sequence>
<organism evidence="1 2">
    <name type="scientific">Mycoplasmoides gallisepticum S6</name>
    <dbReference type="NCBI Taxonomy" id="1006581"/>
    <lineage>
        <taxon>Bacteria</taxon>
        <taxon>Bacillati</taxon>
        <taxon>Mycoplasmatota</taxon>
        <taxon>Mycoplasmoidales</taxon>
        <taxon>Mycoplasmoidaceae</taxon>
        <taxon>Mycoplasmoides</taxon>
    </lineage>
</organism>
<dbReference type="KEGG" id="mgz:GCW_01810"/>
<gene>
    <name evidence="1" type="ORF">GCW_01810</name>
</gene>
<evidence type="ECO:0000313" key="1">
    <source>
        <dbReference type="EMBL" id="AHB99606.1"/>
    </source>
</evidence>
<dbReference type="Proteomes" id="UP000018735">
    <property type="component" value="Chromosome"/>
</dbReference>
<accession>A0A0F6CKI4</accession>
<dbReference type="EMBL" id="CP006916">
    <property type="protein sequence ID" value="AHB99606.1"/>
    <property type="molecule type" value="Genomic_DNA"/>
</dbReference>
<protein>
    <submittedName>
        <fullName evidence="1">Uncharacterized protein</fullName>
    </submittedName>
</protein>